<comment type="caution">
    <text evidence="2">The sequence shown here is derived from an EMBL/GenBank/DDBJ whole genome shotgun (WGS) entry which is preliminary data.</text>
</comment>
<protein>
    <submittedName>
        <fullName evidence="2">Uncharacterized protein</fullName>
    </submittedName>
</protein>
<organism evidence="2 3">
    <name type="scientific">Penicillium nalgiovense</name>
    <dbReference type="NCBI Taxonomy" id="60175"/>
    <lineage>
        <taxon>Eukaryota</taxon>
        <taxon>Fungi</taxon>
        <taxon>Dikarya</taxon>
        <taxon>Ascomycota</taxon>
        <taxon>Pezizomycotina</taxon>
        <taxon>Eurotiomycetes</taxon>
        <taxon>Eurotiomycetidae</taxon>
        <taxon>Eurotiales</taxon>
        <taxon>Aspergillaceae</taxon>
        <taxon>Penicillium</taxon>
    </lineage>
</organism>
<gene>
    <name evidence="2" type="ORF">PNAL_LOCUS10948</name>
</gene>
<proteinExistence type="predicted"/>
<name>A0A9W4IU92_PENNA</name>
<feature type="transmembrane region" description="Helical" evidence="1">
    <location>
        <begin position="58"/>
        <end position="81"/>
    </location>
</feature>
<keyword evidence="1" id="KW-0812">Transmembrane</keyword>
<evidence type="ECO:0000256" key="1">
    <source>
        <dbReference type="SAM" id="Phobius"/>
    </source>
</evidence>
<reference evidence="2" key="1">
    <citation type="submission" date="2021-07" db="EMBL/GenBank/DDBJ databases">
        <authorList>
            <person name="Branca A.L. A."/>
        </authorList>
    </citation>
    <scope>NUCLEOTIDE SEQUENCE</scope>
</reference>
<keyword evidence="1" id="KW-1133">Transmembrane helix</keyword>
<dbReference type="OrthoDB" id="4199986at2759"/>
<dbReference type="EMBL" id="CAJVNV010000647">
    <property type="protein sequence ID" value="CAG8344737.1"/>
    <property type="molecule type" value="Genomic_DNA"/>
</dbReference>
<dbReference type="Proteomes" id="UP001153461">
    <property type="component" value="Unassembled WGS sequence"/>
</dbReference>
<sequence length="88" mass="10461">MRILTSTFIALTPWFRETTIMKREALGEIRLLGEAIRHHLCLQRLRAMSVFMSRKRRVELFAICLLGLAESFCFICFMRSLCPLWRRP</sequence>
<evidence type="ECO:0000313" key="2">
    <source>
        <dbReference type="EMBL" id="CAG8344737.1"/>
    </source>
</evidence>
<dbReference type="AlphaFoldDB" id="A0A9W4IU92"/>
<evidence type="ECO:0000313" key="3">
    <source>
        <dbReference type="Proteomes" id="UP001153461"/>
    </source>
</evidence>
<keyword evidence="1" id="KW-0472">Membrane</keyword>
<accession>A0A9W4IU92</accession>